<keyword evidence="5" id="KW-0067">ATP-binding</keyword>
<dbReference type="Gene3D" id="1.10.8.60">
    <property type="match status" value="1"/>
</dbReference>
<evidence type="ECO:0000256" key="8">
    <source>
        <dbReference type="ARBA" id="ARBA00023186"/>
    </source>
</evidence>
<protein>
    <recommendedName>
        <fullName evidence="10">AAA+ ATPase domain-containing protein</fullName>
    </recommendedName>
</protein>
<dbReference type="Pfam" id="PF00004">
    <property type="entry name" value="AAA"/>
    <property type="match status" value="1"/>
</dbReference>
<dbReference type="EMBL" id="LAZR01004621">
    <property type="protein sequence ID" value="KKN06971.1"/>
    <property type="molecule type" value="Genomic_DNA"/>
</dbReference>
<feature type="domain" description="AAA+ ATPase" evidence="10">
    <location>
        <begin position="179"/>
        <end position="318"/>
    </location>
</feature>
<dbReference type="InterPro" id="IPR003593">
    <property type="entry name" value="AAA+_ATPase"/>
</dbReference>
<dbReference type="GO" id="GO:0016887">
    <property type="term" value="F:ATP hydrolysis activity"/>
    <property type="evidence" value="ECO:0007669"/>
    <property type="project" value="InterPro"/>
</dbReference>
<dbReference type="GO" id="GO:0005524">
    <property type="term" value="F:ATP binding"/>
    <property type="evidence" value="ECO:0007669"/>
    <property type="project" value="UniProtKB-KW"/>
</dbReference>
<dbReference type="PANTHER" id="PTHR23073">
    <property type="entry name" value="26S PROTEASOME REGULATORY SUBUNIT"/>
    <property type="match status" value="1"/>
</dbReference>
<evidence type="ECO:0000313" key="11">
    <source>
        <dbReference type="EMBL" id="KKN06971.1"/>
    </source>
</evidence>
<dbReference type="GO" id="GO:0000502">
    <property type="term" value="C:proteasome complex"/>
    <property type="evidence" value="ECO:0007669"/>
    <property type="project" value="UniProtKB-KW"/>
</dbReference>
<evidence type="ECO:0000256" key="4">
    <source>
        <dbReference type="ARBA" id="ARBA00022741"/>
    </source>
</evidence>
<dbReference type="CDD" id="cd19502">
    <property type="entry name" value="RecA-like_PAN_like"/>
    <property type="match status" value="1"/>
</dbReference>
<name>A0A0F9Q139_9ZZZZ</name>
<dbReference type="InterPro" id="IPR012340">
    <property type="entry name" value="NA-bd_OB-fold"/>
</dbReference>
<comment type="similarity">
    <text evidence="2">Belongs to the AAA ATPase family.</text>
</comment>
<evidence type="ECO:0000256" key="6">
    <source>
        <dbReference type="ARBA" id="ARBA00022942"/>
    </source>
</evidence>
<keyword evidence="8" id="KW-0143">Chaperone</keyword>
<dbReference type="InterPro" id="IPR032501">
    <property type="entry name" value="Prot_ATP_ID_OB_2nd"/>
</dbReference>
<dbReference type="NCBIfam" id="TIGR01242">
    <property type="entry name" value="proteasome-activating nucleotidase"/>
    <property type="match status" value="1"/>
</dbReference>
<proteinExistence type="inferred from homology"/>
<comment type="caution">
    <text evidence="11">The sequence shown here is derived from an EMBL/GenBank/DDBJ whole genome shotgun (WGS) entry which is preliminary data.</text>
</comment>
<evidence type="ECO:0000256" key="2">
    <source>
        <dbReference type="ARBA" id="ARBA00006914"/>
    </source>
</evidence>
<dbReference type="SUPFAM" id="SSF52540">
    <property type="entry name" value="P-loop containing nucleoside triphosphate hydrolases"/>
    <property type="match status" value="1"/>
</dbReference>
<comment type="subcellular location">
    <subcellularLocation>
        <location evidence="1">Cytoplasm</location>
    </subcellularLocation>
</comment>
<keyword evidence="6" id="KW-0647">Proteasome</keyword>
<dbReference type="Gene3D" id="2.40.50.140">
    <property type="entry name" value="Nucleic acid-binding proteins"/>
    <property type="match status" value="1"/>
</dbReference>
<dbReference type="InterPro" id="IPR023501">
    <property type="entry name" value="Nucleotidase_PAN"/>
</dbReference>
<gene>
    <name evidence="11" type="ORF">LCGC14_1071910</name>
</gene>
<dbReference type="InterPro" id="IPR003959">
    <property type="entry name" value="ATPase_AAA_core"/>
</dbReference>
<evidence type="ECO:0000256" key="5">
    <source>
        <dbReference type="ARBA" id="ARBA00022840"/>
    </source>
</evidence>
<evidence type="ECO:0000256" key="9">
    <source>
        <dbReference type="SAM" id="Coils"/>
    </source>
</evidence>
<feature type="coiled-coil region" evidence="9">
    <location>
        <begin position="23"/>
        <end position="64"/>
    </location>
</feature>
<dbReference type="Pfam" id="PF17862">
    <property type="entry name" value="AAA_lid_3"/>
    <property type="match status" value="1"/>
</dbReference>
<dbReference type="SMART" id="SM00382">
    <property type="entry name" value="AAA"/>
    <property type="match status" value="1"/>
</dbReference>
<keyword evidence="7 9" id="KW-0175">Coiled coil</keyword>
<evidence type="ECO:0000259" key="10">
    <source>
        <dbReference type="SMART" id="SM00382"/>
    </source>
</evidence>
<dbReference type="AlphaFoldDB" id="A0A0F9Q139"/>
<keyword evidence="4" id="KW-0547">Nucleotide-binding</keyword>
<dbReference type="PROSITE" id="PS00674">
    <property type="entry name" value="AAA"/>
    <property type="match status" value="1"/>
</dbReference>
<accession>A0A0F9Q139</accession>
<reference evidence="11" key="1">
    <citation type="journal article" date="2015" name="Nature">
        <title>Complex archaea that bridge the gap between prokaryotes and eukaryotes.</title>
        <authorList>
            <person name="Spang A."/>
            <person name="Saw J.H."/>
            <person name="Jorgensen S.L."/>
            <person name="Zaremba-Niedzwiedzka K."/>
            <person name="Martijn J."/>
            <person name="Lind A.E."/>
            <person name="van Eijk R."/>
            <person name="Schleper C."/>
            <person name="Guy L."/>
            <person name="Ettema T.J."/>
        </authorList>
    </citation>
    <scope>NUCLEOTIDE SEQUENCE</scope>
</reference>
<dbReference type="FunFam" id="1.10.8.60:FF:000006">
    <property type="entry name" value="26S protease regulatory subunit 8"/>
    <property type="match status" value="1"/>
</dbReference>
<dbReference type="HAMAP" id="MF_00553">
    <property type="entry name" value="PAN"/>
    <property type="match status" value="1"/>
</dbReference>
<organism evidence="11">
    <name type="scientific">marine sediment metagenome</name>
    <dbReference type="NCBI Taxonomy" id="412755"/>
    <lineage>
        <taxon>unclassified sequences</taxon>
        <taxon>metagenomes</taxon>
        <taxon>ecological metagenomes</taxon>
    </lineage>
</organism>
<dbReference type="Gene3D" id="3.40.50.300">
    <property type="entry name" value="P-loop containing nucleotide triphosphate hydrolases"/>
    <property type="match status" value="1"/>
</dbReference>
<evidence type="ECO:0000256" key="1">
    <source>
        <dbReference type="ARBA" id="ARBA00004496"/>
    </source>
</evidence>
<dbReference type="InterPro" id="IPR050221">
    <property type="entry name" value="26S_Proteasome_ATPase"/>
</dbReference>
<evidence type="ECO:0000256" key="7">
    <source>
        <dbReference type="ARBA" id="ARBA00023054"/>
    </source>
</evidence>
<dbReference type="Pfam" id="PF16450">
    <property type="entry name" value="Prot_ATP_ID_OB_C"/>
    <property type="match status" value="1"/>
</dbReference>
<keyword evidence="3" id="KW-0963">Cytoplasm</keyword>
<sequence>MTTTKDKRKKEEVKDGEYLITYTRHLEKRLRNLETEKQLLDAERLRLEQELHSLRNEIDRLREPPLVSATIIDCLDDKGRAIVKSSTGPSFVVNTSRKVKNEKFTPGMRVALNQRTFAIMEVLPTKLDPFVKGMEVIDSVPDITYSDVGGLEEQIQEVRETVELPLKKPEVFLRIGIEPPRGVLLYGPPGTGKTLLAKAVAHETEATFIRIIGSELVQKFIGEGARLVREIFNLAKQKAPTILFIDELDAIGSQRLKIATSGDREVQRTLMQLLSELDGFEQRGDVKIIGATNRVDILDPALLRPGRFDRMIYFPIPDELTRKSIFKIHTRSLKVEEAIDFKRLVNLTEGATGADIKAICTEAGMFAIRKEAESIVSKDFLEAIDKVMKKIQDKWEESRLYS</sequence>
<dbReference type="InterPro" id="IPR003960">
    <property type="entry name" value="ATPase_AAA_CS"/>
</dbReference>
<dbReference type="FunFam" id="3.40.50.300:FF:000030">
    <property type="entry name" value="26S protease regulatory subunit 8"/>
    <property type="match status" value="1"/>
</dbReference>
<dbReference type="InterPro" id="IPR027417">
    <property type="entry name" value="P-loop_NTPase"/>
</dbReference>
<evidence type="ECO:0000256" key="3">
    <source>
        <dbReference type="ARBA" id="ARBA00022490"/>
    </source>
</evidence>
<dbReference type="GO" id="GO:0005737">
    <property type="term" value="C:cytoplasm"/>
    <property type="evidence" value="ECO:0007669"/>
    <property type="project" value="UniProtKB-SubCell"/>
</dbReference>
<dbReference type="InterPro" id="IPR041569">
    <property type="entry name" value="AAA_lid_3"/>
</dbReference>
<dbReference type="NCBIfam" id="NF003069">
    <property type="entry name" value="PRK03992.1"/>
    <property type="match status" value="1"/>
</dbReference>